<dbReference type="SUPFAM" id="SSF54160">
    <property type="entry name" value="Chromo domain-like"/>
    <property type="match status" value="2"/>
</dbReference>
<dbReference type="InterPro" id="IPR051219">
    <property type="entry name" value="Heterochromatin_chromo-domain"/>
</dbReference>
<reference evidence="6" key="3">
    <citation type="submission" date="2025-09" db="UniProtKB">
        <authorList>
            <consortium name="Ensembl"/>
        </authorList>
    </citation>
    <scope>IDENTIFICATION</scope>
</reference>
<dbReference type="FunFam" id="2.40.50.40:FF:000031">
    <property type="entry name" value="Heterochromatin protein 1"/>
    <property type="match status" value="1"/>
</dbReference>
<dbReference type="PANTHER" id="PTHR22812">
    <property type="entry name" value="CHROMOBOX PROTEIN"/>
    <property type="match status" value="1"/>
</dbReference>
<dbReference type="InterPro" id="IPR017984">
    <property type="entry name" value="Chromo_dom_subgr"/>
</dbReference>
<dbReference type="InterPro" id="IPR023780">
    <property type="entry name" value="Chromo_domain"/>
</dbReference>
<dbReference type="SMART" id="SM00298">
    <property type="entry name" value="CHROMO"/>
    <property type="match status" value="2"/>
</dbReference>
<reference evidence="6" key="2">
    <citation type="submission" date="2025-08" db="UniProtKB">
        <authorList>
            <consortium name="Ensembl"/>
        </authorList>
    </citation>
    <scope>IDENTIFICATION</scope>
</reference>
<feature type="domain" description="Chromo" evidence="5">
    <location>
        <begin position="113"/>
        <end position="171"/>
    </location>
</feature>
<sequence>MAKKKIKKKVEEMQNKKEEYGPEKILDQRLVRDQVQYLVKWKGFREEESSWEPGENLEFPDLIEKFLESQKIACELKESRSKASLCNGSMREESKLKRKKEKSQSPQDLAPNLEAEKIIDADKTNEELKFLVKWKNSDKADLVPAKEANIMWPQLVISFYEERLTWKQPED</sequence>
<dbReference type="SMART" id="SM00300">
    <property type="entry name" value="ChSh"/>
    <property type="match status" value="1"/>
</dbReference>
<feature type="domain" description="Chromo" evidence="5">
    <location>
        <begin position="20"/>
        <end position="78"/>
    </location>
</feature>
<keyword evidence="3" id="KW-0539">Nucleus</keyword>
<proteinExistence type="predicted"/>
<dbReference type="GO" id="GO:0005634">
    <property type="term" value="C:nucleus"/>
    <property type="evidence" value="ECO:0007669"/>
    <property type="project" value="UniProtKB-SubCell"/>
</dbReference>
<dbReference type="InterPro" id="IPR008251">
    <property type="entry name" value="Chromo_shadow_dom"/>
</dbReference>
<organism evidence="6 7">
    <name type="scientific">Sarcophilus harrisii</name>
    <name type="common">Tasmanian devil</name>
    <name type="synonym">Sarcophilus laniarius</name>
    <dbReference type="NCBI Taxonomy" id="9305"/>
    <lineage>
        <taxon>Eukaryota</taxon>
        <taxon>Metazoa</taxon>
        <taxon>Chordata</taxon>
        <taxon>Craniata</taxon>
        <taxon>Vertebrata</taxon>
        <taxon>Euteleostomi</taxon>
        <taxon>Mammalia</taxon>
        <taxon>Metatheria</taxon>
        <taxon>Dasyuromorphia</taxon>
        <taxon>Dasyuridae</taxon>
        <taxon>Sarcophilus</taxon>
    </lineage>
</organism>
<evidence type="ECO:0000313" key="6">
    <source>
        <dbReference type="Ensembl" id="ENSSHAP00000026086.1"/>
    </source>
</evidence>
<dbReference type="PROSITE" id="PS50013">
    <property type="entry name" value="CHROMO_2"/>
    <property type="match status" value="2"/>
</dbReference>
<dbReference type="AlphaFoldDB" id="A0A7N4NNI6"/>
<dbReference type="PROSITE" id="PS00598">
    <property type="entry name" value="CHROMO_1"/>
    <property type="match status" value="1"/>
</dbReference>
<dbReference type="InterPro" id="IPR023779">
    <property type="entry name" value="Chromodomain_CS"/>
</dbReference>
<dbReference type="InterPro" id="IPR016197">
    <property type="entry name" value="Chromo-like_dom_sf"/>
</dbReference>
<comment type="subcellular location">
    <subcellularLocation>
        <location evidence="1">Nucleus</location>
    </subcellularLocation>
</comment>
<evidence type="ECO:0000259" key="5">
    <source>
        <dbReference type="PROSITE" id="PS50013"/>
    </source>
</evidence>
<dbReference type="InParanoid" id="A0A7N4NNI6"/>
<dbReference type="CDD" id="cd00034">
    <property type="entry name" value="CSD"/>
    <property type="match status" value="1"/>
</dbReference>
<name>A0A7N4NNI6_SARHA</name>
<keyword evidence="7" id="KW-1185">Reference proteome</keyword>
<reference evidence="6 7" key="1">
    <citation type="journal article" date="2011" name="Proc. Natl. Acad. Sci. U.S.A.">
        <title>Genetic diversity and population structure of the endangered marsupial Sarcophilus harrisii (Tasmanian devil).</title>
        <authorList>
            <person name="Miller W."/>
            <person name="Hayes V.M."/>
            <person name="Ratan A."/>
            <person name="Petersen D.C."/>
            <person name="Wittekindt N.E."/>
            <person name="Miller J."/>
            <person name="Walenz B."/>
            <person name="Knight J."/>
            <person name="Qi J."/>
            <person name="Zhao F."/>
            <person name="Wang Q."/>
            <person name="Bedoya-Reina O.C."/>
            <person name="Katiyar N."/>
            <person name="Tomsho L.P."/>
            <person name="Kasson L.M."/>
            <person name="Hardie R.A."/>
            <person name="Woodbridge P."/>
            <person name="Tindall E.A."/>
            <person name="Bertelsen M.F."/>
            <person name="Dixon D."/>
            <person name="Pyecroft S."/>
            <person name="Helgen K.M."/>
            <person name="Lesk A.M."/>
            <person name="Pringle T.H."/>
            <person name="Patterson N."/>
            <person name="Zhang Y."/>
            <person name="Kreiss A."/>
            <person name="Woods G.M."/>
            <person name="Jones M.E."/>
            <person name="Schuster S.C."/>
        </authorList>
    </citation>
    <scope>NUCLEOTIDE SEQUENCE [LARGE SCALE GENOMIC DNA]</scope>
</reference>
<dbReference type="Pfam" id="PF01393">
    <property type="entry name" value="Chromo_shadow"/>
    <property type="match status" value="1"/>
</dbReference>
<dbReference type="Gene3D" id="2.40.50.40">
    <property type="match status" value="2"/>
</dbReference>
<dbReference type="GO" id="GO:0000792">
    <property type="term" value="C:heterochromatin"/>
    <property type="evidence" value="ECO:0007669"/>
    <property type="project" value="UniProtKB-ARBA"/>
</dbReference>
<evidence type="ECO:0000256" key="4">
    <source>
        <dbReference type="SAM" id="MobiDB-lite"/>
    </source>
</evidence>
<dbReference type="Pfam" id="PF00385">
    <property type="entry name" value="Chromo"/>
    <property type="match status" value="1"/>
</dbReference>
<evidence type="ECO:0000256" key="3">
    <source>
        <dbReference type="ARBA" id="ARBA00023242"/>
    </source>
</evidence>
<evidence type="ECO:0000256" key="2">
    <source>
        <dbReference type="ARBA" id="ARBA00022737"/>
    </source>
</evidence>
<dbReference type="Proteomes" id="UP000007648">
    <property type="component" value="Unassembled WGS sequence"/>
</dbReference>
<dbReference type="GeneTree" id="ENSGT00940000154152"/>
<dbReference type="Ensembl" id="ENSSHAT00000024376.1">
    <property type="protein sequence ID" value="ENSSHAP00000026086.1"/>
    <property type="gene ID" value="ENSSHAG00000024017.1"/>
</dbReference>
<accession>A0A7N4NNI6</accession>
<evidence type="ECO:0000256" key="1">
    <source>
        <dbReference type="ARBA" id="ARBA00004123"/>
    </source>
</evidence>
<dbReference type="InterPro" id="IPR000953">
    <property type="entry name" value="Chromo/chromo_shadow_dom"/>
</dbReference>
<keyword evidence="2" id="KW-0677">Repeat</keyword>
<feature type="region of interest" description="Disordered" evidence="4">
    <location>
        <begin position="79"/>
        <end position="113"/>
    </location>
</feature>
<dbReference type="PRINTS" id="PR00504">
    <property type="entry name" value="CHROMODOMAIN"/>
</dbReference>
<protein>
    <recommendedName>
        <fullName evidence="5">Chromo domain-containing protein</fullName>
    </recommendedName>
</protein>
<evidence type="ECO:0000313" key="7">
    <source>
        <dbReference type="Proteomes" id="UP000007648"/>
    </source>
</evidence>